<dbReference type="EMBL" id="PVTP01000003">
    <property type="protein sequence ID" value="PRY79065.1"/>
    <property type="molecule type" value="Genomic_DNA"/>
</dbReference>
<dbReference type="InterPro" id="IPR011010">
    <property type="entry name" value="DNA_brk_join_enz"/>
</dbReference>
<comment type="caution">
    <text evidence="4">The sequence shown here is derived from an EMBL/GenBank/DDBJ whole genome shotgun (WGS) entry which is preliminary data.</text>
</comment>
<reference evidence="4 5" key="1">
    <citation type="submission" date="2018-03" db="EMBL/GenBank/DDBJ databases">
        <title>Genomic Encyclopedia of Archaeal and Bacterial Type Strains, Phase II (KMG-II): from individual species to whole genera.</title>
        <authorList>
            <person name="Goeker M."/>
        </authorList>
    </citation>
    <scope>NUCLEOTIDE SEQUENCE [LARGE SCALE GENOMIC DNA]</scope>
    <source>
        <strain evidence="4 5">DSM 101533</strain>
    </source>
</reference>
<dbReference type="InterPro" id="IPR010998">
    <property type="entry name" value="Integrase_recombinase_N"/>
</dbReference>
<keyword evidence="5" id="KW-1185">Reference proteome</keyword>
<evidence type="ECO:0000256" key="1">
    <source>
        <dbReference type="ARBA" id="ARBA00023125"/>
    </source>
</evidence>
<sequence length="302" mass="34576">MIHLSIMQMRRGYWKCEAGRHLGQIVPNKYTWRDCIEAWRADAQIQIRLAESTKKSYRPPMDYILLKNGAMAMKATGRQDLRAAHQSHAATPKKADRFLQTVSLLWNFAAEQLDWPLGPNPAKGIKHFGKQREFEPWPEWMVAALQEAPFRVKVLANLILGTGQRPGAAVAMRHDQFRGEWMTVRDEKGKQDLEVYCPHQLRDFIAGIPKKGQHLLSKNLTEPLTYHAAEKSFSEWRRSLGRDAKAYTLHGLRKLSIIQLAEAGASDAEIQAITGQSAEMVAYYRRKANRKMLSKSGQERRE</sequence>
<dbReference type="Gene3D" id="1.10.443.10">
    <property type="entry name" value="Intergrase catalytic core"/>
    <property type="match status" value="1"/>
</dbReference>
<evidence type="ECO:0000259" key="3">
    <source>
        <dbReference type="PROSITE" id="PS51898"/>
    </source>
</evidence>
<dbReference type="GO" id="GO:0015074">
    <property type="term" value="P:DNA integration"/>
    <property type="evidence" value="ECO:0007669"/>
    <property type="project" value="InterPro"/>
</dbReference>
<accession>A0A2T0W287</accession>
<evidence type="ECO:0000313" key="5">
    <source>
        <dbReference type="Proteomes" id="UP000238007"/>
    </source>
</evidence>
<keyword evidence="2" id="KW-0233">DNA recombination</keyword>
<feature type="domain" description="Tyr recombinase" evidence="3">
    <location>
        <begin position="132"/>
        <end position="298"/>
    </location>
</feature>
<dbReference type="InterPro" id="IPR013762">
    <property type="entry name" value="Integrase-like_cat_sf"/>
</dbReference>
<dbReference type="PROSITE" id="PS51898">
    <property type="entry name" value="TYR_RECOMBINASE"/>
    <property type="match status" value="1"/>
</dbReference>
<dbReference type="SUPFAM" id="SSF56349">
    <property type="entry name" value="DNA breaking-rejoining enzymes"/>
    <property type="match status" value="1"/>
</dbReference>
<dbReference type="InterPro" id="IPR002104">
    <property type="entry name" value="Integrase_catalytic"/>
</dbReference>
<evidence type="ECO:0000256" key="2">
    <source>
        <dbReference type="ARBA" id="ARBA00023172"/>
    </source>
</evidence>
<name>A0A2T0W287_9RHOB</name>
<dbReference type="Pfam" id="PF00589">
    <property type="entry name" value="Phage_integrase"/>
    <property type="match status" value="1"/>
</dbReference>
<dbReference type="AlphaFoldDB" id="A0A2T0W287"/>
<protein>
    <submittedName>
        <fullName evidence="4">Phage integrase family protein</fullName>
    </submittedName>
</protein>
<dbReference type="Gene3D" id="1.10.150.130">
    <property type="match status" value="1"/>
</dbReference>
<keyword evidence="1" id="KW-0238">DNA-binding</keyword>
<dbReference type="Proteomes" id="UP000238007">
    <property type="component" value="Unassembled WGS sequence"/>
</dbReference>
<gene>
    <name evidence="4" type="ORF">CLV80_103399</name>
</gene>
<evidence type="ECO:0000313" key="4">
    <source>
        <dbReference type="EMBL" id="PRY79065.1"/>
    </source>
</evidence>
<organism evidence="4 5">
    <name type="scientific">Yoonia maritima</name>
    <dbReference type="NCBI Taxonomy" id="1435347"/>
    <lineage>
        <taxon>Bacteria</taxon>
        <taxon>Pseudomonadati</taxon>
        <taxon>Pseudomonadota</taxon>
        <taxon>Alphaproteobacteria</taxon>
        <taxon>Rhodobacterales</taxon>
        <taxon>Paracoccaceae</taxon>
        <taxon>Yoonia</taxon>
    </lineage>
</organism>
<dbReference type="GO" id="GO:0003677">
    <property type="term" value="F:DNA binding"/>
    <property type="evidence" value="ECO:0007669"/>
    <property type="project" value="UniProtKB-KW"/>
</dbReference>
<dbReference type="GO" id="GO:0006310">
    <property type="term" value="P:DNA recombination"/>
    <property type="evidence" value="ECO:0007669"/>
    <property type="project" value="UniProtKB-KW"/>
</dbReference>
<proteinExistence type="predicted"/>